<dbReference type="Gramene" id="AET5Gv21057800.3">
    <property type="protein sequence ID" value="AET5Gv21057800.3"/>
    <property type="gene ID" value="AET5Gv21057800"/>
</dbReference>
<dbReference type="AlphaFoldDB" id="A0A453M601"/>
<accession>A0A453M601</accession>
<reference evidence="3" key="4">
    <citation type="submission" date="2019-03" db="UniProtKB">
        <authorList>
            <consortium name="EnsemblPlants"/>
        </authorList>
    </citation>
    <scope>IDENTIFICATION</scope>
</reference>
<keyword evidence="2" id="KW-0812">Transmembrane</keyword>
<evidence type="ECO:0000313" key="3">
    <source>
        <dbReference type="EnsemblPlants" id="AET5Gv21057800.3"/>
    </source>
</evidence>
<reference evidence="3" key="5">
    <citation type="journal article" date="2021" name="G3 (Bethesda)">
        <title>Aegilops tauschii genome assembly Aet v5.0 features greater sequence contiguity and improved annotation.</title>
        <authorList>
            <person name="Wang L."/>
            <person name="Zhu T."/>
            <person name="Rodriguez J.C."/>
            <person name="Deal K.R."/>
            <person name="Dubcovsky J."/>
            <person name="McGuire P.E."/>
            <person name="Lux T."/>
            <person name="Spannagl M."/>
            <person name="Mayer K.F.X."/>
            <person name="Baldrich P."/>
            <person name="Meyers B.C."/>
            <person name="Huo N."/>
            <person name="Gu Y.Q."/>
            <person name="Zhou H."/>
            <person name="Devos K.M."/>
            <person name="Bennetzen J.L."/>
            <person name="Unver T."/>
            <person name="Budak H."/>
            <person name="Gulick P.J."/>
            <person name="Galiba G."/>
            <person name="Kalapos B."/>
            <person name="Nelson D.R."/>
            <person name="Li P."/>
            <person name="You F.M."/>
            <person name="Luo M.C."/>
            <person name="Dvorak J."/>
        </authorList>
    </citation>
    <scope>NUCLEOTIDE SEQUENCE [LARGE SCALE GENOMIC DNA]</scope>
    <source>
        <strain evidence="3">cv. AL8/78</strain>
    </source>
</reference>
<evidence type="ECO:0000256" key="2">
    <source>
        <dbReference type="SAM" id="Phobius"/>
    </source>
</evidence>
<dbReference type="Proteomes" id="UP000015105">
    <property type="component" value="Chromosome 5D"/>
</dbReference>
<keyword evidence="4" id="KW-1185">Reference proteome</keyword>
<reference evidence="4" key="1">
    <citation type="journal article" date="2014" name="Science">
        <title>Ancient hybridizations among the ancestral genomes of bread wheat.</title>
        <authorList>
            <consortium name="International Wheat Genome Sequencing Consortium,"/>
            <person name="Marcussen T."/>
            <person name="Sandve S.R."/>
            <person name="Heier L."/>
            <person name="Spannagl M."/>
            <person name="Pfeifer M."/>
            <person name="Jakobsen K.S."/>
            <person name="Wulff B.B."/>
            <person name="Steuernagel B."/>
            <person name="Mayer K.F."/>
            <person name="Olsen O.A."/>
        </authorList>
    </citation>
    <scope>NUCLEOTIDE SEQUENCE [LARGE SCALE GENOMIC DNA]</scope>
    <source>
        <strain evidence="4">cv. AL8/78</strain>
    </source>
</reference>
<reference evidence="3" key="3">
    <citation type="journal article" date="2017" name="Nature">
        <title>Genome sequence of the progenitor of the wheat D genome Aegilops tauschii.</title>
        <authorList>
            <person name="Luo M.C."/>
            <person name="Gu Y.Q."/>
            <person name="Puiu D."/>
            <person name="Wang H."/>
            <person name="Twardziok S.O."/>
            <person name="Deal K.R."/>
            <person name="Huo N."/>
            <person name="Zhu T."/>
            <person name="Wang L."/>
            <person name="Wang Y."/>
            <person name="McGuire P.E."/>
            <person name="Liu S."/>
            <person name="Long H."/>
            <person name="Ramasamy R.K."/>
            <person name="Rodriguez J.C."/>
            <person name="Van S.L."/>
            <person name="Yuan L."/>
            <person name="Wang Z."/>
            <person name="Xia Z."/>
            <person name="Xiao L."/>
            <person name="Anderson O.D."/>
            <person name="Ouyang S."/>
            <person name="Liang Y."/>
            <person name="Zimin A.V."/>
            <person name="Pertea G."/>
            <person name="Qi P."/>
            <person name="Bennetzen J.L."/>
            <person name="Dai X."/>
            <person name="Dawson M.W."/>
            <person name="Muller H.G."/>
            <person name="Kugler K."/>
            <person name="Rivarola-Duarte L."/>
            <person name="Spannagl M."/>
            <person name="Mayer K.F.X."/>
            <person name="Lu F.H."/>
            <person name="Bevan M.W."/>
            <person name="Leroy P."/>
            <person name="Li P."/>
            <person name="You F.M."/>
            <person name="Sun Q."/>
            <person name="Liu Z."/>
            <person name="Lyons E."/>
            <person name="Wicker T."/>
            <person name="Salzberg S.L."/>
            <person name="Devos K.M."/>
            <person name="Dvorak J."/>
        </authorList>
    </citation>
    <scope>NUCLEOTIDE SEQUENCE [LARGE SCALE GENOMIC DNA]</scope>
    <source>
        <strain evidence="3">cv. AL8/78</strain>
    </source>
</reference>
<keyword evidence="2" id="KW-1133">Transmembrane helix</keyword>
<proteinExistence type="predicted"/>
<evidence type="ECO:0000313" key="4">
    <source>
        <dbReference type="Proteomes" id="UP000015105"/>
    </source>
</evidence>
<sequence length="127" mass="14831">AQTQGRRTDDKNRLEYHWNLPDNSNTLFMKMARPKRKKLASYLCLTSHSLQLLFLCIYLITLQVHPCSLSDRRRQRGRVQEGEATGCSRWRWCCRARSSTRRITPSASSRPDVYSSCSSRRGVRRVP</sequence>
<feature type="region of interest" description="Disordered" evidence="1">
    <location>
        <begin position="100"/>
        <end position="127"/>
    </location>
</feature>
<evidence type="ECO:0000256" key="1">
    <source>
        <dbReference type="SAM" id="MobiDB-lite"/>
    </source>
</evidence>
<dbReference type="EnsemblPlants" id="AET5Gv21057800.3">
    <property type="protein sequence ID" value="AET5Gv21057800.3"/>
    <property type="gene ID" value="AET5Gv21057800"/>
</dbReference>
<reference evidence="4" key="2">
    <citation type="journal article" date="2017" name="Nat. Plants">
        <title>The Aegilops tauschii genome reveals multiple impacts of transposons.</title>
        <authorList>
            <person name="Zhao G."/>
            <person name="Zou C."/>
            <person name="Li K."/>
            <person name="Wang K."/>
            <person name="Li T."/>
            <person name="Gao L."/>
            <person name="Zhang X."/>
            <person name="Wang H."/>
            <person name="Yang Z."/>
            <person name="Liu X."/>
            <person name="Jiang W."/>
            <person name="Mao L."/>
            <person name="Kong X."/>
            <person name="Jiao Y."/>
            <person name="Jia J."/>
        </authorList>
    </citation>
    <scope>NUCLEOTIDE SEQUENCE [LARGE SCALE GENOMIC DNA]</scope>
    <source>
        <strain evidence="4">cv. AL8/78</strain>
    </source>
</reference>
<feature type="transmembrane region" description="Helical" evidence="2">
    <location>
        <begin position="39"/>
        <end position="60"/>
    </location>
</feature>
<name>A0A453M601_AEGTS</name>
<organism evidence="3 4">
    <name type="scientific">Aegilops tauschii subsp. strangulata</name>
    <name type="common">Goatgrass</name>
    <dbReference type="NCBI Taxonomy" id="200361"/>
    <lineage>
        <taxon>Eukaryota</taxon>
        <taxon>Viridiplantae</taxon>
        <taxon>Streptophyta</taxon>
        <taxon>Embryophyta</taxon>
        <taxon>Tracheophyta</taxon>
        <taxon>Spermatophyta</taxon>
        <taxon>Magnoliopsida</taxon>
        <taxon>Liliopsida</taxon>
        <taxon>Poales</taxon>
        <taxon>Poaceae</taxon>
        <taxon>BOP clade</taxon>
        <taxon>Pooideae</taxon>
        <taxon>Triticodae</taxon>
        <taxon>Triticeae</taxon>
        <taxon>Triticinae</taxon>
        <taxon>Aegilops</taxon>
    </lineage>
</organism>
<protein>
    <submittedName>
        <fullName evidence="3">Uncharacterized protein</fullName>
    </submittedName>
</protein>
<keyword evidence="2" id="KW-0472">Membrane</keyword>